<dbReference type="Proteomes" id="UP001174936">
    <property type="component" value="Unassembled WGS sequence"/>
</dbReference>
<sequence length="166" mass="17715">MLVKTALLLVSCSLAVAVAAPLAQPDDLVAKQFIDNPRFGGRDSTLIEERDETDSVRITGVGSDAAPIEGRDDTDSVRITGVGGESAPIDERDETDSVRITRGGQGGYYVENIAPRDGSGEQGPDPGHEWGFVPIKARDDGPGRETDWGKVKRGDGGPEDRREQGR</sequence>
<feature type="signal peptide" evidence="2">
    <location>
        <begin position="1"/>
        <end position="19"/>
    </location>
</feature>
<name>A0AA40CHI1_9PEZI</name>
<organism evidence="3 4">
    <name type="scientific">Cercophora newfieldiana</name>
    <dbReference type="NCBI Taxonomy" id="92897"/>
    <lineage>
        <taxon>Eukaryota</taxon>
        <taxon>Fungi</taxon>
        <taxon>Dikarya</taxon>
        <taxon>Ascomycota</taxon>
        <taxon>Pezizomycotina</taxon>
        <taxon>Sordariomycetes</taxon>
        <taxon>Sordariomycetidae</taxon>
        <taxon>Sordariales</taxon>
        <taxon>Lasiosphaeriaceae</taxon>
        <taxon>Cercophora</taxon>
    </lineage>
</organism>
<dbReference type="AlphaFoldDB" id="A0AA40CHI1"/>
<accession>A0AA40CHI1</accession>
<evidence type="ECO:0000313" key="4">
    <source>
        <dbReference type="Proteomes" id="UP001174936"/>
    </source>
</evidence>
<evidence type="ECO:0000256" key="2">
    <source>
        <dbReference type="SAM" id="SignalP"/>
    </source>
</evidence>
<comment type="caution">
    <text evidence="3">The sequence shown here is derived from an EMBL/GenBank/DDBJ whole genome shotgun (WGS) entry which is preliminary data.</text>
</comment>
<feature type="chain" id="PRO_5041338688" evidence="2">
    <location>
        <begin position="20"/>
        <end position="166"/>
    </location>
</feature>
<feature type="region of interest" description="Disordered" evidence="1">
    <location>
        <begin position="60"/>
        <end position="166"/>
    </location>
</feature>
<protein>
    <submittedName>
        <fullName evidence="3">Uncharacterized protein</fullName>
    </submittedName>
</protein>
<evidence type="ECO:0000313" key="3">
    <source>
        <dbReference type="EMBL" id="KAK0638647.1"/>
    </source>
</evidence>
<feature type="compositionally biased region" description="Basic and acidic residues" evidence="1">
    <location>
        <begin position="136"/>
        <end position="166"/>
    </location>
</feature>
<evidence type="ECO:0000256" key="1">
    <source>
        <dbReference type="SAM" id="MobiDB-lite"/>
    </source>
</evidence>
<proteinExistence type="predicted"/>
<reference evidence="3" key="1">
    <citation type="submission" date="2023-06" db="EMBL/GenBank/DDBJ databases">
        <title>Genome-scale phylogeny and comparative genomics of the fungal order Sordariales.</title>
        <authorList>
            <consortium name="Lawrence Berkeley National Laboratory"/>
            <person name="Hensen N."/>
            <person name="Bonometti L."/>
            <person name="Westerberg I."/>
            <person name="Brannstrom I.O."/>
            <person name="Guillou S."/>
            <person name="Cros-Aarteil S."/>
            <person name="Calhoun S."/>
            <person name="Haridas S."/>
            <person name="Kuo A."/>
            <person name="Mondo S."/>
            <person name="Pangilinan J."/>
            <person name="Riley R."/>
            <person name="Labutti K."/>
            <person name="Andreopoulos B."/>
            <person name="Lipzen A."/>
            <person name="Chen C."/>
            <person name="Yanf M."/>
            <person name="Daum C."/>
            <person name="Ng V."/>
            <person name="Clum A."/>
            <person name="Steindorff A."/>
            <person name="Ohm R."/>
            <person name="Martin F."/>
            <person name="Silar P."/>
            <person name="Natvig D."/>
            <person name="Lalanne C."/>
            <person name="Gautier V."/>
            <person name="Ament-Velasquez S.L."/>
            <person name="Kruys A."/>
            <person name="Hutchinson M.I."/>
            <person name="Powell A.J."/>
            <person name="Barry K."/>
            <person name="Miller A.N."/>
            <person name="Grigoriev I.V."/>
            <person name="Debuchy R."/>
            <person name="Gladieux P."/>
            <person name="Thoren M.H."/>
            <person name="Johannesson H."/>
        </authorList>
    </citation>
    <scope>NUCLEOTIDE SEQUENCE</scope>
    <source>
        <strain evidence="3">SMH2532-1</strain>
    </source>
</reference>
<dbReference type="EMBL" id="JAULSV010000007">
    <property type="protein sequence ID" value="KAK0638647.1"/>
    <property type="molecule type" value="Genomic_DNA"/>
</dbReference>
<keyword evidence="2" id="KW-0732">Signal</keyword>
<gene>
    <name evidence="3" type="ORF">B0T16DRAFT_421488</name>
</gene>
<keyword evidence="4" id="KW-1185">Reference proteome</keyword>